<dbReference type="EMBL" id="HBGL01015498">
    <property type="protein sequence ID" value="CAD9308902.1"/>
    <property type="molecule type" value="Transcribed_RNA"/>
</dbReference>
<dbReference type="Gene3D" id="2.60.120.10">
    <property type="entry name" value="Jelly Rolls"/>
    <property type="match status" value="1"/>
</dbReference>
<dbReference type="AlphaFoldDB" id="A0A7S1VTE2"/>
<dbReference type="PANTHER" id="PTHR12461:SF99">
    <property type="entry name" value="BIFUNCTIONAL PEPTIDASE AND (3S)-LYSYL HYDROXYLASE JMJD7"/>
    <property type="match status" value="1"/>
</dbReference>
<feature type="domain" description="JmjC" evidence="1">
    <location>
        <begin position="161"/>
        <end position="332"/>
    </location>
</feature>
<dbReference type="SMART" id="SM00558">
    <property type="entry name" value="JmjC"/>
    <property type="match status" value="1"/>
</dbReference>
<evidence type="ECO:0000313" key="2">
    <source>
        <dbReference type="EMBL" id="CAD9308902.1"/>
    </source>
</evidence>
<dbReference type="InterPro" id="IPR014710">
    <property type="entry name" value="RmlC-like_jellyroll"/>
</dbReference>
<gene>
    <name evidence="2" type="ORF">SSP0437_LOCUS12142</name>
</gene>
<name>A0A7S1VTE2_9EUKA</name>
<evidence type="ECO:0000259" key="1">
    <source>
        <dbReference type="PROSITE" id="PS51184"/>
    </source>
</evidence>
<protein>
    <recommendedName>
        <fullName evidence="1">JmjC domain-containing protein</fullName>
    </recommendedName>
</protein>
<dbReference type="Pfam" id="PF13621">
    <property type="entry name" value="Cupin_8"/>
    <property type="match status" value="1"/>
</dbReference>
<dbReference type="InterPro" id="IPR041667">
    <property type="entry name" value="Cupin_8"/>
</dbReference>
<reference evidence="2" key="1">
    <citation type="submission" date="2021-01" db="EMBL/GenBank/DDBJ databases">
        <authorList>
            <person name="Corre E."/>
            <person name="Pelletier E."/>
            <person name="Niang G."/>
            <person name="Scheremetjew M."/>
            <person name="Finn R."/>
            <person name="Kale V."/>
            <person name="Holt S."/>
            <person name="Cochrane G."/>
            <person name="Meng A."/>
            <person name="Brown T."/>
            <person name="Cohen L."/>
        </authorList>
    </citation>
    <scope>NUCLEOTIDE SEQUENCE</scope>
    <source>
        <strain evidence="2">ATCC 50979</strain>
    </source>
</reference>
<dbReference type="InterPro" id="IPR003347">
    <property type="entry name" value="JmjC_dom"/>
</dbReference>
<accession>A0A7S1VTE2</accession>
<sequence>MSASLHSLEHLHSIATAFQHTTTATTFPTRSARSPTDFLRQHIVPSRVTHLPHTCHHWPAMGWGLPENERDATTPLVPSASHAVLCGRPLLDGVTEPTVRLAWVPGGADADAIIDGVFREPAYEAVPLSVALTAVRGNHDEEQRRRRGVAYLQTQNSNLTESLGDLIDGGVVPASLPFFDEAFGDRPIAVNLWIGTQHSTTVWHADCVDNVYAVLVGTKTFHLLPPTAAHLLNPTVVPAGAYCIDTACDAAEPGTRFHTHTTDSTVRWFNPTTTPDGAFTVTVSAGSALYLPAHWHHKVTQQPTQQSDVVIAVNYWYEIQRNDPAFTLVKYIDELADKLAAERATTE</sequence>
<dbReference type="PANTHER" id="PTHR12461">
    <property type="entry name" value="HYPOXIA-INDUCIBLE FACTOR 1 ALPHA INHIBITOR-RELATED"/>
    <property type="match status" value="1"/>
</dbReference>
<dbReference type="PROSITE" id="PS51184">
    <property type="entry name" value="JMJC"/>
    <property type="match status" value="1"/>
</dbReference>
<proteinExistence type="predicted"/>
<organism evidence="2">
    <name type="scientific">Sexangularia sp. CB-2014</name>
    <dbReference type="NCBI Taxonomy" id="1486929"/>
    <lineage>
        <taxon>Eukaryota</taxon>
        <taxon>Amoebozoa</taxon>
        <taxon>Tubulinea</taxon>
        <taxon>Elardia</taxon>
        <taxon>Arcellinida</taxon>
        <taxon>Arcellinida incertae sedis</taxon>
        <taxon>Sexangularia</taxon>
    </lineage>
</organism>
<dbReference type="SUPFAM" id="SSF51197">
    <property type="entry name" value="Clavaminate synthase-like"/>
    <property type="match status" value="1"/>
</dbReference>